<sequence>YAGKQIISASSEKEMRTPRNAQSKYGLALLENTDIIPGVTLVGHTGDAYGLYSNMYFDPAIGLGIVAITNGCVSGFDGDDLEFSKEVVSYLYAAFKE</sequence>
<gene>
    <name evidence="1" type="ORF">H9853_09395</name>
</gene>
<name>A0A9D1W9Z9_9SPHI</name>
<dbReference type="SUPFAM" id="SSF56601">
    <property type="entry name" value="beta-lactamase/transpeptidase-like"/>
    <property type="match status" value="1"/>
</dbReference>
<evidence type="ECO:0000313" key="1">
    <source>
        <dbReference type="EMBL" id="HIX55231.1"/>
    </source>
</evidence>
<dbReference type="InterPro" id="IPR012338">
    <property type="entry name" value="Beta-lactam/transpept-like"/>
</dbReference>
<reference evidence="1" key="2">
    <citation type="submission" date="2021-04" db="EMBL/GenBank/DDBJ databases">
        <authorList>
            <person name="Gilroy R."/>
        </authorList>
    </citation>
    <scope>NUCLEOTIDE SEQUENCE</scope>
    <source>
        <strain evidence="1">1719</strain>
    </source>
</reference>
<dbReference type="EMBL" id="DXEZ01000259">
    <property type="protein sequence ID" value="HIX55231.1"/>
    <property type="molecule type" value="Genomic_DNA"/>
</dbReference>
<protein>
    <submittedName>
        <fullName evidence="1">Serine hydrolase</fullName>
    </submittedName>
</protein>
<proteinExistence type="predicted"/>
<dbReference type="Proteomes" id="UP000824156">
    <property type="component" value="Unassembled WGS sequence"/>
</dbReference>
<organism evidence="1 2">
    <name type="scientific">Candidatus Sphingobacterium stercoripullorum</name>
    <dbReference type="NCBI Taxonomy" id="2838759"/>
    <lineage>
        <taxon>Bacteria</taxon>
        <taxon>Pseudomonadati</taxon>
        <taxon>Bacteroidota</taxon>
        <taxon>Sphingobacteriia</taxon>
        <taxon>Sphingobacteriales</taxon>
        <taxon>Sphingobacteriaceae</taxon>
        <taxon>Sphingobacterium</taxon>
    </lineage>
</organism>
<reference evidence="1" key="1">
    <citation type="journal article" date="2021" name="PeerJ">
        <title>Extensive microbial diversity within the chicken gut microbiome revealed by metagenomics and culture.</title>
        <authorList>
            <person name="Gilroy R."/>
            <person name="Ravi A."/>
            <person name="Getino M."/>
            <person name="Pursley I."/>
            <person name="Horton D.L."/>
            <person name="Alikhan N.F."/>
            <person name="Baker D."/>
            <person name="Gharbi K."/>
            <person name="Hall N."/>
            <person name="Watson M."/>
            <person name="Adriaenssens E.M."/>
            <person name="Foster-Nyarko E."/>
            <person name="Jarju S."/>
            <person name="Secka A."/>
            <person name="Antonio M."/>
            <person name="Oren A."/>
            <person name="Chaudhuri R.R."/>
            <person name="La Ragione R."/>
            <person name="Hildebrand F."/>
            <person name="Pallen M.J."/>
        </authorList>
    </citation>
    <scope>NUCLEOTIDE SEQUENCE</scope>
    <source>
        <strain evidence="1">1719</strain>
    </source>
</reference>
<dbReference type="Gene3D" id="3.40.710.10">
    <property type="entry name" value="DD-peptidase/beta-lactamase superfamily"/>
    <property type="match status" value="1"/>
</dbReference>
<accession>A0A9D1W9Z9</accession>
<evidence type="ECO:0000313" key="2">
    <source>
        <dbReference type="Proteomes" id="UP000824156"/>
    </source>
</evidence>
<comment type="caution">
    <text evidence="1">The sequence shown here is derived from an EMBL/GenBank/DDBJ whole genome shotgun (WGS) entry which is preliminary data.</text>
</comment>
<dbReference type="GO" id="GO:0016787">
    <property type="term" value="F:hydrolase activity"/>
    <property type="evidence" value="ECO:0007669"/>
    <property type="project" value="UniProtKB-KW"/>
</dbReference>
<feature type="non-terminal residue" evidence="1">
    <location>
        <position position="1"/>
    </location>
</feature>
<keyword evidence="1" id="KW-0378">Hydrolase</keyword>
<dbReference type="AlphaFoldDB" id="A0A9D1W9Z9"/>